<gene>
    <name evidence="2" type="ORF">KB213_08575</name>
</gene>
<accession>A0ABS5E897</accession>
<reference evidence="2 3" key="1">
    <citation type="submission" date="2021-04" db="EMBL/GenBank/DDBJ databases">
        <title>The complete genome sequence of Neokomagataea sp. TBRC 2177.</title>
        <authorList>
            <person name="Charoenyingcharoen P."/>
            <person name="Yukphan P."/>
        </authorList>
    </citation>
    <scope>NUCLEOTIDE SEQUENCE [LARGE SCALE GENOMIC DNA]</scope>
    <source>
        <strain evidence="2 3">TBRC 2177</strain>
    </source>
</reference>
<dbReference type="Proteomes" id="UP000677812">
    <property type="component" value="Unassembled WGS sequence"/>
</dbReference>
<name>A0ABS5E897_9PROT</name>
<evidence type="ECO:0000313" key="2">
    <source>
        <dbReference type="EMBL" id="MBR0560104.1"/>
    </source>
</evidence>
<dbReference type="Pfam" id="PF11162">
    <property type="entry name" value="DUF2946"/>
    <property type="match status" value="1"/>
</dbReference>
<keyword evidence="3" id="KW-1185">Reference proteome</keyword>
<organism evidence="2 3">
    <name type="scientific">Neokomagataea anthophila</name>
    <dbReference type="NCBI Taxonomy" id="2826925"/>
    <lineage>
        <taxon>Bacteria</taxon>
        <taxon>Pseudomonadati</taxon>
        <taxon>Pseudomonadota</taxon>
        <taxon>Alphaproteobacteria</taxon>
        <taxon>Acetobacterales</taxon>
        <taxon>Acetobacteraceae</taxon>
        <taxon>Neokomagataea</taxon>
    </lineage>
</organism>
<comment type="caution">
    <text evidence="2">The sequence shown here is derived from an EMBL/GenBank/DDBJ whole genome shotgun (WGS) entry which is preliminary data.</text>
</comment>
<evidence type="ECO:0000313" key="3">
    <source>
        <dbReference type="Proteomes" id="UP000677812"/>
    </source>
</evidence>
<keyword evidence="1" id="KW-1133">Transmembrane helix</keyword>
<dbReference type="EMBL" id="JAGRQH010000005">
    <property type="protein sequence ID" value="MBR0560104.1"/>
    <property type="molecule type" value="Genomic_DNA"/>
</dbReference>
<keyword evidence="1" id="KW-0812">Transmembrane</keyword>
<dbReference type="InterPro" id="IPR021333">
    <property type="entry name" value="DUF2946"/>
</dbReference>
<evidence type="ECO:0000256" key="1">
    <source>
        <dbReference type="SAM" id="Phobius"/>
    </source>
</evidence>
<proteinExistence type="predicted"/>
<feature type="transmembrane region" description="Helical" evidence="1">
    <location>
        <begin position="75"/>
        <end position="93"/>
    </location>
</feature>
<keyword evidence="1" id="KW-0472">Membrane</keyword>
<sequence length="127" mass="13743">MLTCIVLGLGGQLTLQSQALPDEAPRITLERLTGLHIGPETHDMDVHCSAMMHMPSSAQHDDHHHNNPSCPLCPLLHLPVIILGLAIIALLIARLRIPTRYTPQLTHLIPAQRAAFLPPATGPPAFA</sequence>
<protein>
    <submittedName>
        <fullName evidence="2">DUF2946 domain-containing protein</fullName>
    </submittedName>
</protein>